<dbReference type="EMBL" id="CP007711">
    <property type="protein sequence ID" value="AIV03442.1"/>
    <property type="molecule type" value="Genomic_DNA"/>
</dbReference>
<evidence type="ECO:0000313" key="3">
    <source>
        <dbReference type="Proteomes" id="UP000030066"/>
    </source>
</evidence>
<dbReference type="STRING" id="1318617.MGM1_0550"/>
<accession>A0A097SS61</accession>
<keyword evidence="1" id="KW-1133">Transmembrane helix</keyword>
<protein>
    <submittedName>
        <fullName evidence="2">Uncharacterized protein</fullName>
    </submittedName>
</protein>
<dbReference type="AlphaFoldDB" id="A0A097SS61"/>
<reference evidence="2 3" key="1">
    <citation type="journal article" date="2014" name="PLoS ONE">
        <title>An emerging Mycoplasma associated with trichomoniasis, vaginal infection and disease.</title>
        <authorList>
            <consortium name="Vaginal Microbiome Consortium"/>
            <person name="Fettweis J.M."/>
            <person name="Serrano M.G."/>
            <person name="Huang B."/>
            <person name="Brooks J.P."/>
            <person name="Glascock A.L."/>
            <person name="Sheth N.U."/>
            <person name="Strauss J.F.III."/>
            <person name="Jefferson K.K."/>
            <person name="Buck G.A."/>
        </authorList>
    </citation>
    <scope>NUCLEOTIDE SEQUENCE [LARGE SCALE GENOMIC DNA]</scope>
    <source>
        <strain evidence="2 3">VCU_M1</strain>
    </source>
</reference>
<dbReference type="Proteomes" id="UP000030066">
    <property type="component" value="Chromosome"/>
</dbReference>
<proteinExistence type="predicted"/>
<evidence type="ECO:0000313" key="2">
    <source>
        <dbReference type="EMBL" id="AIV03442.1"/>
    </source>
</evidence>
<feature type="transmembrane region" description="Helical" evidence="1">
    <location>
        <begin position="49"/>
        <end position="74"/>
    </location>
</feature>
<evidence type="ECO:0000256" key="1">
    <source>
        <dbReference type="SAM" id="Phobius"/>
    </source>
</evidence>
<organism evidence="2 3">
    <name type="scientific">Candidatus Malacoplasma girerdii</name>
    <dbReference type="NCBI Taxonomy" id="1318617"/>
    <lineage>
        <taxon>Bacteria</taxon>
        <taxon>Bacillati</taxon>
        <taxon>Mycoplasmatota</taxon>
        <taxon>Mycoplasmoidales</taxon>
        <taxon>Mycoplasmoidaceae</taxon>
        <taxon>Malacoplasma</taxon>
    </lineage>
</organism>
<keyword evidence="1" id="KW-0472">Membrane</keyword>
<sequence length="93" mass="10366">MKNNAQIMTTGKFTMIVTWTIFAVLLFVIVILASITNYVPFLQKRDGKILISACGLFFFISLATAVMTTVIVGYKNKKAEPKKGLKNEIATFK</sequence>
<feature type="transmembrane region" description="Helical" evidence="1">
    <location>
        <begin position="12"/>
        <end position="37"/>
    </location>
</feature>
<dbReference type="Gene3D" id="1.20.140.150">
    <property type="match status" value="1"/>
</dbReference>
<name>A0A097SS61_9BACT</name>
<dbReference type="HOGENOM" id="CLU_2394336_0_0_14"/>
<keyword evidence="3" id="KW-1185">Reference proteome</keyword>
<gene>
    <name evidence="2" type="ORF">MGM1_0550</name>
</gene>
<dbReference type="KEGG" id="mgj:MGM1_0550"/>
<keyword evidence="1" id="KW-0812">Transmembrane</keyword>